<feature type="region of interest" description="Disordered" evidence="5">
    <location>
        <begin position="781"/>
        <end position="822"/>
    </location>
</feature>
<feature type="domain" description="Ubiquitin-like protease family profile" evidence="6">
    <location>
        <begin position="341"/>
        <end position="549"/>
    </location>
</feature>
<dbReference type="Pfam" id="PF02902">
    <property type="entry name" value="Peptidase_C48"/>
    <property type="match status" value="1"/>
</dbReference>
<dbReference type="Gene3D" id="3.40.395.10">
    <property type="entry name" value="Adenoviral Proteinase, Chain A"/>
    <property type="match status" value="1"/>
</dbReference>
<feature type="compositionally biased region" description="Polar residues" evidence="5">
    <location>
        <begin position="92"/>
        <end position="107"/>
    </location>
</feature>
<feature type="compositionally biased region" description="Low complexity" evidence="5">
    <location>
        <begin position="663"/>
        <end position="672"/>
    </location>
</feature>
<feature type="compositionally biased region" description="Basic and acidic residues" evidence="5">
    <location>
        <begin position="47"/>
        <end position="59"/>
    </location>
</feature>
<evidence type="ECO:0000256" key="4">
    <source>
        <dbReference type="ARBA" id="ARBA00022807"/>
    </source>
</evidence>
<keyword evidence="2" id="KW-0645">Protease</keyword>
<feature type="region of interest" description="Disordered" evidence="5">
    <location>
        <begin position="26"/>
        <end position="115"/>
    </location>
</feature>
<evidence type="ECO:0000256" key="1">
    <source>
        <dbReference type="ARBA" id="ARBA00005234"/>
    </source>
</evidence>
<feature type="compositionally biased region" description="Polar residues" evidence="5">
    <location>
        <begin position="807"/>
        <end position="816"/>
    </location>
</feature>
<evidence type="ECO:0000259" key="6">
    <source>
        <dbReference type="PROSITE" id="PS50600"/>
    </source>
</evidence>
<dbReference type="SUPFAM" id="SSF54001">
    <property type="entry name" value="Cysteine proteinases"/>
    <property type="match status" value="1"/>
</dbReference>
<sequence length="902" mass="104048">MSGIFNKDFTSLKRSRKHRTIGSGGFRAVNTLEGSPTLESQLKKSQHIRDELDSLDHLKPVPYRGNISKPYRKNSSGKNGPLATRDTEEKPSSQPGSPVVSTRIPSSTRKESTSPSVMCDVFSQEIHLTTLLDDKPLLYLILRSINFNGKRFVSEDTQQLMLNISSDNEFIYFTQREKLINRITINRKTHLKGITFSKLGRSLLLELKQNKGYIYINYLTPDDDLMIYFRRIWDIDTNNKVSNQELLSKMEEIEKRRLSSTEEIEKRMVIGSSKPHIIETPTRPRRSTRGRPGTPLSLDNESSNINSSPFGSAESPETVLSEKPASFDPPLNYKFMDSKMFTLTYSDFKTLYNNDWINDSVIDFFIKYDIENAVKENKFKWNDILAFNSFFFTKLVSGTGFDSAIDGEIDYYGNIKRWLVKVDLMSHPYVIIPINENLHWYCCVIKGLPQLLERALKYKEQMKILGDLEDNDVQVVRDPLRAEIFIFDSLSSKHSHTPFPLKKFIMDYCFHKYEVEIPKEQFRVINARVPKQNNFNDCGIHVIYNVRKWLSDSTECERIWKSGNSKHQSRQFFKASERNGMRITLRDTLLDLQKSDKNIKDDPRKSDSSEHDDIEIIEIPKEVENRKKKTTPEENPKEVDKSIGDLKKVRNDKVKTRNDSPSKSDSPVSPESTYREYVKAKGIIEKMSLHKRTLDPKAKENEFNSFLETIITNKPLRRGLSGRKLLRHTIGILNEIYVDETSFTKEELERIADFADTMNSLDESTDHDSIASEIGKLLKYKRKKSNSKSSTPTTPTTPTIKTNTITASSNDTQPSIKQRPKDETLVIKHTSDNEELNKSVNELKISENGKLLNGEKRLASRRTPSLTNNELNESHYDFPAILKSSYKSFPNKRRKLKEVSRQ</sequence>
<keyword evidence="4" id="KW-0788">Thiol protease</keyword>
<dbReference type="PROSITE" id="PS00018">
    <property type="entry name" value="EF_HAND_1"/>
    <property type="match status" value="1"/>
</dbReference>
<keyword evidence="8" id="KW-1185">Reference proteome</keyword>
<dbReference type="Proteomes" id="UP001497600">
    <property type="component" value="Chromosome F"/>
</dbReference>
<dbReference type="PANTHER" id="PTHR46915">
    <property type="entry name" value="UBIQUITIN-LIKE PROTEASE 4-RELATED"/>
    <property type="match status" value="1"/>
</dbReference>
<dbReference type="PROSITE" id="PS50600">
    <property type="entry name" value="ULP_PROTEASE"/>
    <property type="match status" value="1"/>
</dbReference>
<feature type="compositionally biased region" description="Basic and acidic residues" evidence="5">
    <location>
        <begin position="596"/>
        <end position="611"/>
    </location>
</feature>
<comment type="similarity">
    <text evidence="1">Belongs to the peptidase C48 family.</text>
</comment>
<dbReference type="InterPro" id="IPR003653">
    <property type="entry name" value="Peptidase_C48_C"/>
</dbReference>
<evidence type="ECO:0000256" key="3">
    <source>
        <dbReference type="ARBA" id="ARBA00022801"/>
    </source>
</evidence>
<feature type="region of interest" description="Disordered" evidence="5">
    <location>
        <begin position="596"/>
        <end position="673"/>
    </location>
</feature>
<evidence type="ECO:0000313" key="7">
    <source>
        <dbReference type="EMBL" id="CAK7914053.1"/>
    </source>
</evidence>
<gene>
    <name evidence="7" type="ORF">CAAN4_F14642</name>
</gene>
<name>A0ABP0EIC0_9ASCO</name>
<organism evidence="7 8">
    <name type="scientific">[Candida] anglica</name>
    <dbReference type="NCBI Taxonomy" id="148631"/>
    <lineage>
        <taxon>Eukaryota</taxon>
        <taxon>Fungi</taxon>
        <taxon>Dikarya</taxon>
        <taxon>Ascomycota</taxon>
        <taxon>Saccharomycotina</taxon>
        <taxon>Pichiomycetes</taxon>
        <taxon>Debaryomycetaceae</taxon>
        <taxon>Kurtzmaniella</taxon>
    </lineage>
</organism>
<feature type="region of interest" description="Disordered" evidence="5">
    <location>
        <begin position="275"/>
        <end position="323"/>
    </location>
</feature>
<dbReference type="InterPro" id="IPR038765">
    <property type="entry name" value="Papain-like_cys_pep_sf"/>
</dbReference>
<proteinExistence type="inferred from homology"/>
<reference evidence="7 8" key="1">
    <citation type="submission" date="2024-01" db="EMBL/GenBank/DDBJ databases">
        <authorList>
            <consortium name="Genoscope - CEA"/>
            <person name="William W."/>
        </authorList>
    </citation>
    <scope>NUCLEOTIDE SEQUENCE [LARGE SCALE GENOMIC DNA]</scope>
    <source>
        <strain evidence="7 8">29B2s-10</strain>
    </source>
</reference>
<feature type="compositionally biased region" description="Polar residues" evidence="5">
    <location>
        <begin position="297"/>
        <end position="310"/>
    </location>
</feature>
<keyword evidence="3" id="KW-0378">Hydrolase</keyword>
<protein>
    <recommendedName>
        <fullName evidence="6">Ubiquitin-like protease family profile domain-containing protein</fullName>
    </recommendedName>
</protein>
<evidence type="ECO:0000313" key="8">
    <source>
        <dbReference type="Proteomes" id="UP001497600"/>
    </source>
</evidence>
<evidence type="ECO:0000256" key="2">
    <source>
        <dbReference type="ARBA" id="ARBA00022670"/>
    </source>
</evidence>
<dbReference type="PANTHER" id="PTHR46915:SF2">
    <property type="entry name" value="UBIQUITIN-LIKE PROTEASE 4"/>
    <property type="match status" value="1"/>
</dbReference>
<evidence type="ECO:0000256" key="5">
    <source>
        <dbReference type="SAM" id="MobiDB-lite"/>
    </source>
</evidence>
<feature type="compositionally biased region" description="Basic and acidic residues" evidence="5">
    <location>
        <begin position="618"/>
        <end position="662"/>
    </location>
</feature>
<feature type="compositionally biased region" description="Low complexity" evidence="5">
    <location>
        <begin position="787"/>
        <end position="806"/>
    </location>
</feature>
<dbReference type="EMBL" id="OZ004258">
    <property type="protein sequence ID" value="CAK7914053.1"/>
    <property type="molecule type" value="Genomic_DNA"/>
</dbReference>
<dbReference type="InterPro" id="IPR018247">
    <property type="entry name" value="EF_Hand_1_Ca_BS"/>
</dbReference>
<accession>A0ABP0EIC0</accession>